<evidence type="ECO:0000256" key="10">
    <source>
        <dbReference type="ARBA" id="ARBA00048997"/>
    </source>
</evidence>
<dbReference type="STRING" id="95161.SAMN05660874_04470"/>
<keyword evidence="13" id="KW-1185">Reference proteome</keyword>
<comment type="catalytic activity">
    <reaction evidence="9">
        <text>(2R)-3-phosphoglycerate + UDP-alpha-D-glucose = (2R)-2-O-(alpha-D-glucopyranosyl)-3-phospho-glycerate + UDP + H(+)</text>
        <dbReference type="Rhea" id="RHEA:31319"/>
        <dbReference type="ChEBI" id="CHEBI:15378"/>
        <dbReference type="ChEBI" id="CHEBI:58223"/>
        <dbReference type="ChEBI" id="CHEBI:58272"/>
        <dbReference type="ChEBI" id="CHEBI:58885"/>
        <dbReference type="ChEBI" id="CHEBI:62600"/>
        <dbReference type="EC" id="2.4.1.266"/>
    </reaction>
    <physiologicalReaction direction="left-to-right" evidence="9">
        <dbReference type="Rhea" id="RHEA:31320"/>
    </physiologicalReaction>
</comment>
<dbReference type="EMBL" id="FOZX01000008">
    <property type="protein sequence ID" value="SFS94608.1"/>
    <property type="molecule type" value="Genomic_DNA"/>
</dbReference>
<keyword evidence="4" id="KW-0328">Glycosyltransferase</keyword>
<evidence type="ECO:0000313" key="12">
    <source>
        <dbReference type="EMBL" id="SFS94608.1"/>
    </source>
</evidence>
<protein>
    <recommendedName>
        <fullName evidence="8">Glucosyl-3-phosphoglycerate synthase</fullName>
        <ecNumber evidence="7">2.4.1.266</ecNumber>
    </recommendedName>
</protein>
<sequence length="301" mass="32920">MNRPSIDPALGIELVEERTLSKRDMSVSVLIPAHNEEETIAQVVADSFAGLEVLGVDGDVTVSASGCTDQTADLAAKAGAKVVESPAGKGTAISSGVPATDGDVICLIDGDLQYFGNPPLVALLAQPVLQGLADAVVSDLYWRPLYPQLWLHGFFAPVAGALFPEILPRVGSTPWSGQRAAVRELWPTELPGDFTVDLELLFHWNRHAARLRPVLADDWVNPQRPKPDLMAQELEVVIQHALADGRLAEDGASKLRQWYDNVHEKMAEYRPDEDDPQDFERALLKRSLDELRRCMDGKTAT</sequence>
<evidence type="ECO:0000256" key="8">
    <source>
        <dbReference type="ARBA" id="ARBA00040894"/>
    </source>
</evidence>
<evidence type="ECO:0000256" key="5">
    <source>
        <dbReference type="ARBA" id="ARBA00022679"/>
    </source>
</evidence>
<dbReference type="OrthoDB" id="5011697at2"/>
<proteinExistence type="inferred from homology"/>
<dbReference type="InterPro" id="IPR050256">
    <property type="entry name" value="Glycosyltransferase_2"/>
</dbReference>
<organism evidence="12 13">
    <name type="scientific">Saccharopolyspora flava</name>
    <dbReference type="NCBI Taxonomy" id="95161"/>
    <lineage>
        <taxon>Bacteria</taxon>
        <taxon>Bacillati</taxon>
        <taxon>Actinomycetota</taxon>
        <taxon>Actinomycetes</taxon>
        <taxon>Pseudonocardiales</taxon>
        <taxon>Pseudonocardiaceae</taxon>
        <taxon>Saccharopolyspora</taxon>
    </lineage>
</organism>
<dbReference type="Proteomes" id="UP000198852">
    <property type="component" value="Unassembled WGS sequence"/>
</dbReference>
<name>A0A1I6TZT5_9PSEU</name>
<comment type="similarity">
    <text evidence="3">Belongs to the glycosyltransferase 2 family.</text>
</comment>
<accession>A0A1I6TZT5</accession>
<dbReference type="InterPro" id="IPR001173">
    <property type="entry name" value="Glyco_trans_2-like"/>
</dbReference>
<keyword evidence="6" id="KW-0460">Magnesium</keyword>
<evidence type="ECO:0000256" key="7">
    <source>
        <dbReference type="ARBA" id="ARBA00039022"/>
    </source>
</evidence>
<dbReference type="Pfam" id="PF00535">
    <property type="entry name" value="Glycos_transf_2"/>
    <property type="match status" value="1"/>
</dbReference>
<evidence type="ECO:0000256" key="2">
    <source>
        <dbReference type="ARBA" id="ARBA00001946"/>
    </source>
</evidence>
<dbReference type="PANTHER" id="PTHR48090">
    <property type="entry name" value="UNDECAPRENYL-PHOSPHATE 4-DEOXY-4-FORMAMIDO-L-ARABINOSE TRANSFERASE-RELATED"/>
    <property type="match status" value="1"/>
</dbReference>
<gene>
    <name evidence="12" type="ORF">SAMN05660874_04470</name>
</gene>
<keyword evidence="5 12" id="KW-0808">Transferase</keyword>
<evidence type="ECO:0000256" key="9">
    <source>
        <dbReference type="ARBA" id="ARBA00048689"/>
    </source>
</evidence>
<evidence type="ECO:0000256" key="3">
    <source>
        <dbReference type="ARBA" id="ARBA00006739"/>
    </source>
</evidence>
<evidence type="ECO:0000259" key="11">
    <source>
        <dbReference type="Pfam" id="PF00535"/>
    </source>
</evidence>
<reference evidence="13" key="1">
    <citation type="submission" date="2016-10" db="EMBL/GenBank/DDBJ databases">
        <authorList>
            <person name="Varghese N."/>
            <person name="Submissions S."/>
        </authorList>
    </citation>
    <scope>NUCLEOTIDE SEQUENCE [LARGE SCALE GENOMIC DNA]</scope>
    <source>
        <strain evidence="13">DSM 44771</strain>
    </source>
</reference>
<comment type="cofactor">
    <cofactor evidence="2">
        <name>Mg(2+)</name>
        <dbReference type="ChEBI" id="CHEBI:18420"/>
    </cofactor>
</comment>
<dbReference type="InterPro" id="IPR029044">
    <property type="entry name" value="Nucleotide-diphossugar_trans"/>
</dbReference>
<dbReference type="SUPFAM" id="SSF53448">
    <property type="entry name" value="Nucleotide-diphospho-sugar transferases"/>
    <property type="match status" value="1"/>
</dbReference>
<dbReference type="PANTHER" id="PTHR48090:SF10">
    <property type="entry name" value="GLUCOSYL-3-PHOSPHOGLYCERATE SYNTHASE"/>
    <property type="match status" value="1"/>
</dbReference>
<evidence type="ECO:0000256" key="6">
    <source>
        <dbReference type="ARBA" id="ARBA00022842"/>
    </source>
</evidence>
<evidence type="ECO:0000313" key="13">
    <source>
        <dbReference type="Proteomes" id="UP000198852"/>
    </source>
</evidence>
<evidence type="ECO:0000256" key="1">
    <source>
        <dbReference type="ARBA" id="ARBA00001936"/>
    </source>
</evidence>
<feature type="domain" description="Glycosyltransferase 2-like" evidence="11">
    <location>
        <begin position="28"/>
        <end position="138"/>
    </location>
</feature>
<dbReference type="RefSeq" id="WP_093421293.1">
    <property type="nucleotide sequence ID" value="NZ_FOZX01000008.1"/>
</dbReference>
<comment type="catalytic activity">
    <reaction evidence="10">
        <text>an NDP-alpha-D-glucose + (2R)-3-phosphoglycerate = (2R)-2-O-(alpha-D-glucopyranosyl)-3-phospho-glycerate + a ribonucleoside 5'-diphosphate + H(+)</text>
        <dbReference type="Rhea" id="RHEA:47244"/>
        <dbReference type="ChEBI" id="CHEBI:15378"/>
        <dbReference type="ChEBI" id="CHEBI:57930"/>
        <dbReference type="ChEBI" id="CHEBI:58272"/>
        <dbReference type="ChEBI" id="CHEBI:62600"/>
        <dbReference type="ChEBI" id="CHEBI:76533"/>
        <dbReference type="EC" id="2.4.1.266"/>
    </reaction>
    <physiologicalReaction direction="left-to-right" evidence="10">
        <dbReference type="Rhea" id="RHEA:47245"/>
    </physiologicalReaction>
</comment>
<dbReference type="Gene3D" id="3.90.550.10">
    <property type="entry name" value="Spore Coat Polysaccharide Biosynthesis Protein SpsA, Chain A"/>
    <property type="match status" value="1"/>
</dbReference>
<comment type="cofactor">
    <cofactor evidence="1">
        <name>Mn(2+)</name>
        <dbReference type="ChEBI" id="CHEBI:29035"/>
    </cofactor>
</comment>
<dbReference type="EC" id="2.4.1.266" evidence="7"/>
<dbReference type="AlphaFoldDB" id="A0A1I6TZT5"/>
<evidence type="ECO:0000256" key="4">
    <source>
        <dbReference type="ARBA" id="ARBA00022676"/>
    </source>
</evidence>
<dbReference type="GO" id="GO:0016757">
    <property type="term" value="F:glycosyltransferase activity"/>
    <property type="evidence" value="ECO:0007669"/>
    <property type="project" value="UniProtKB-KW"/>
</dbReference>